<reference evidence="3 4" key="1">
    <citation type="submission" date="2018-07" db="EMBL/GenBank/DDBJ databases">
        <title>Genomic Encyclopedia of Archaeal and Bacterial Type Strains, Phase II (KMG-II): from individual species to whole genera.</title>
        <authorList>
            <person name="Goeker M."/>
        </authorList>
    </citation>
    <scope>NUCLEOTIDE SEQUENCE [LARGE SCALE GENOMIC DNA]</scope>
    <source>
        <strain evidence="3 4">DSM 25795</strain>
    </source>
</reference>
<dbReference type="SUPFAM" id="SSF53474">
    <property type="entry name" value="alpha/beta-Hydrolases"/>
    <property type="match status" value="1"/>
</dbReference>
<gene>
    <name evidence="3" type="ORF">BD847_2331</name>
</gene>
<dbReference type="OrthoDB" id="9812921at2"/>
<accession>A0A3D9FRP4</accession>
<keyword evidence="4" id="KW-1185">Reference proteome</keyword>
<dbReference type="InterPro" id="IPR002469">
    <property type="entry name" value="Peptidase_S9B_N"/>
</dbReference>
<proteinExistence type="predicted"/>
<dbReference type="InterPro" id="IPR050278">
    <property type="entry name" value="Serine_Prot_S9B/DPPIV"/>
</dbReference>
<dbReference type="AlphaFoldDB" id="A0A3D9FRP4"/>
<dbReference type="RefSeq" id="WP_115888402.1">
    <property type="nucleotide sequence ID" value="NZ_QRDQ01000009.1"/>
</dbReference>
<dbReference type="Gene3D" id="3.40.50.1820">
    <property type="entry name" value="alpha/beta hydrolase"/>
    <property type="match status" value="1"/>
</dbReference>
<dbReference type="InterPro" id="IPR029058">
    <property type="entry name" value="AB_hydrolase_fold"/>
</dbReference>
<dbReference type="SUPFAM" id="SSF82171">
    <property type="entry name" value="DPP6 N-terminal domain-like"/>
    <property type="match status" value="1"/>
</dbReference>
<dbReference type="PANTHER" id="PTHR11731:SF118">
    <property type="entry name" value="BLR1971 PROTEIN"/>
    <property type="match status" value="1"/>
</dbReference>
<sequence>MKIKGTTSKKISVFLTLSWCVIGHSQGTLKEYKKANAVDSLFKNKVINSPKEFHWVGNEYVWYSNNILKGKEFLLVDAKKQKQAVAFDHNLLAQSLSKFLKKDVKANDLPIENLEFDKTLSNLVFTTDTLKISCNLKSYELTKISGYKSAPKKNDYWGDNFDELGNKPVGSPDSLYTAYIKNYNLFIKDKKTKTETQLSYDGSKGFYYSSYMQWSPNSKEIMAYKVRPGEDHKIYFVESSPKDQFQPKLQTRDYLKPGDQLPFKSPQLFNVGSKKQISVPTDLFQQQYDIFGMEWKGDSSAFTFEYNQRGHQVYRVLEVNAATGNVKVIIEETSPTFVEYSGKRFRHDIKKSNEIIWASERDGWNHLYLYDASTGKVKNQITKGNWPVREVIKVDEESKQIYFTASGLDKDQDPYLLQFCRIDFNGKNFKRLTTENGNHKVTFSPDYKYYVDQYSRVDLAPITVLKSTDAEKAIVEMQKADISELQKTGWRAPEVFTAKGRDGKTDIWGIIVRPTTFDPNRKYPIIEYIYAGPQDSFVPKNFQPYYWAMSSLAELGFIVVQIDGMGTSNRSKAFHDICWKNLRDGGFPDRKLWMKAAAAKYPYMNIDKVGIHGTSAGGQNAGAALVFNSDFYDVAVASCGCHDNRMDKMWWNEQWMGYPVGPEYEACSNTANAAQLNGNLMLILGELDDNVDPASTMQFANALIKANKNFELVTVPGMGHSAGGDYGERKRRDYFVQHLLGVIPPSWEEIYK</sequence>
<comment type="caution">
    <text evidence="3">The sequence shown here is derived from an EMBL/GenBank/DDBJ whole genome shotgun (WGS) entry which is preliminary data.</text>
</comment>
<dbReference type="Pfam" id="PF00930">
    <property type="entry name" value="DPPIV_N"/>
    <property type="match status" value="1"/>
</dbReference>
<dbReference type="PANTHER" id="PTHR11731">
    <property type="entry name" value="PROTEASE FAMILY S9B,C DIPEPTIDYL-PEPTIDASE IV-RELATED"/>
    <property type="match status" value="1"/>
</dbReference>
<dbReference type="InterPro" id="IPR001375">
    <property type="entry name" value="Peptidase_S9_cat"/>
</dbReference>
<organism evidence="3 4">
    <name type="scientific">Flavobacterium cutihirudinis</name>
    <dbReference type="NCBI Taxonomy" id="1265740"/>
    <lineage>
        <taxon>Bacteria</taxon>
        <taxon>Pseudomonadati</taxon>
        <taxon>Bacteroidota</taxon>
        <taxon>Flavobacteriia</taxon>
        <taxon>Flavobacteriales</taxon>
        <taxon>Flavobacteriaceae</taxon>
        <taxon>Flavobacterium</taxon>
    </lineage>
</organism>
<dbReference type="EMBL" id="QRDQ01000009">
    <property type="protein sequence ID" value="RED23283.1"/>
    <property type="molecule type" value="Genomic_DNA"/>
</dbReference>
<evidence type="ECO:0000313" key="4">
    <source>
        <dbReference type="Proteomes" id="UP000257004"/>
    </source>
</evidence>
<evidence type="ECO:0000259" key="1">
    <source>
        <dbReference type="Pfam" id="PF00326"/>
    </source>
</evidence>
<dbReference type="Proteomes" id="UP000257004">
    <property type="component" value="Unassembled WGS sequence"/>
</dbReference>
<feature type="domain" description="Dipeptidylpeptidase IV N-terminal" evidence="2">
    <location>
        <begin position="170"/>
        <end position="460"/>
    </location>
</feature>
<protein>
    <submittedName>
        <fullName evidence="3">Prolyl oligopeptidase family protein</fullName>
    </submittedName>
</protein>
<dbReference type="Gene3D" id="2.140.10.30">
    <property type="entry name" value="Dipeptidylpeptidase IV, N-terminal domain"/>
    <property type="match status" value="1"/>
</dbReference>
<dbReference type="GO" id="GO:0008236">
    <property type="term" value="F:serine-type peptidase activity"/>
    <property type="evidence" value="ECO:0007669"/>
    <property type="project" value="InterPro"/>
</dbReference>
<dbReference type="GO" id="GO:0006508">
    <property type="term" value="P:proteolysis"/>
    <property type="evidence" value="ECO:0007669"/>
    <property type="project" value="InterPro"/>
</dbReference>
<evidence type="ECO:0000313" key="3">
    <source>
        <dbReference type="EMBL" id="RED23283.1"/>
    </source>
</evidence>
<feature type="domain" description="Peptidase S9 prolyl oligopeptidase catalytic" evidence="1">
    <location>
        <begin position="546"/>
        <end position="725"/>
    </location>
</feature>
<dbReference type="Pfam" id="PF00326">
    <property type="entry name" value="Peptidase_S9"/>
    <property type="match status" value="1"/>
</dbReference>
<name>A0A3D9FRP4_9FLAO</name>
<evidence type="ECO:0000259" key="2">
    <source>
        <dbReference type="Pfam" id="PF00930"/>
    </source>
</evidence>